<evidence type="ECO:0000313" key="2">
    <source>
        <dbReference type="Proteomes" id="UP000256695"/>
    </source>
</evidence>
<gene>
    <name evidence="1" type="ORF">CQA57_03580</name>
</gene>
<accession>A0A3D8J957</accession>
<protein>
    <recommendedName>
        <fullName evidence="3">Protein hydE</fullName>
    </recommendedName>
</protein>
<sequence length="509" mass="59167">MIFDFTFFISGDFDILKKILRYEAMQNAIEFEEEFVQPRYIFRLETDEQKMLDFAQKISQQIPLSLYFKFENIQVSQKTEIVYKQYDTQEVLGANDFGSIIQNQDMTLLQKWIQDVVFFDKEIKNDFSVAFEALVQKFIATKKLVIKNARGKFSLSLNQKTSKAIFWDVEALKTYLRIQDMQIQALASYEKPSVIITPKEVFIKDFGTDLLECILPYDLFLGILGKKCLEKGIDYAFIASEEDVLDISYNQEVSKQECLVVAQNGYLLFLGENKAKNIYDIIHSYEVLIDDKNKQNLVACLSTKNPWIFWIGNDDKFQSAINFDFELNPKILFSMIEKLENGTSLIKNFSKNFPELAQRVQDFDSESKKSKNIFDFLAVVAFILGYSDDFSSIIIDNARKYVRDKGPRIDFKLARNEDKTLTLEYIKILRSSMSFRLAGVDEATLSYGILDSMSEFFCNFIQDLSTNFALDRVLVFGDALKEKMILDRIFGYKPKNIDFLLPQKGYLDY</sequence>
<evidence type="ECO:0000313" key="1">
    <source>
        <dbReference type="EMBL" id="RDU74039.1"/>
    </source>
</evidence>
<evidence type="ECO:0008006" key="3">
    <source>
        <dbReference type="Google" id="ProtNLM"/>
    </source>
</evidence>
<name>A0A3D8J957_9HELI</name>
<keyword evidence="2" id="KW-1185">Reference proteome</keyword>
<dbReference type="Proteomes" id="UP000256695">
    <property type="component" value="Unassembled WGS sequence"/>
</dbReference>
<comment type="caution">
    <text evidence="1">The sequence shown here is derived from an EMBL/GenBank/DDBJ whole genome shotgun (WGS) entry which is preliminary data.</text>
</comment>
<dbReference type="OrthoDB" id="5318537at2"/>
<reference evidence="1 2" key="1">
    <citation type="submission" date="2018-04" db="EMBL/GenBank/DDBJ databases">
        <title>Novel Campyloabacter and Helicobacter Species and Strains.</title>
        <authorList>
            <person name="Mannion A.J."/>
            <person name="Shen Z."/>
            <person name="Fox J.G."/>
        </authorList>
    </citation>
    <scope>NUCLEOTIDE SEQUENCE [LARGE SCALE GENOMIC DNA]</scope>
    <source>
        <strain evidence="1 2">MIT 04-9362</strain>
    </source>
</reference>
<dbReference type="RefSeq" id="WP_115578869.1">
    <property type="nucleotide sequence ID" value="NZ_NXLX01000006.1"/>
</dbReference>
<dbReference type="AlphaFoldDB" id="A0A3D8J957"/>
<proteinExistence type="predicted"/>
<organism evidence="1 2">
    <name type="scientific">Helicobacter anseris</name>
    <dbReference type="NCBI Taxonomy" id="375926"/>
    <lineage>
        <taxon>Bacteria</taxon>
        <taxon>Pseudomonadati</taxon>
        <taxon>Campylobacterota</taxon>
        <taxon>Epsilonproteobacteria</taxon>
        <taxon>Campylobacterales</taxon>
        <taxon>Helicobacteraceae</taxon>
        <taxon>Helicobacter</taxon>
    </lineage>
</organism>
<dbReference type="EMBL" id="NXLX01000006">
    <property type="protein sequence ID" value="RDU74039.1"/>
    <property type="molecule type" value="Genomic_DNA"/>
</dbReference>